<dbReference type="InterPro" id="IPR000923">
    <property type="entry name" value="BlueCu_1"/>
</dbReference>
<dbReference type="PRINTS" id="PR00157">
    <property type="entry name" value="PLASTOCYANIN"/>
</dbReference>
<evidence type="ECO:0000256" key="3">
    <source>
        <dbReference type="ARBA" id="ARBA00022723"/>
    </source>
</evidence>
<comment type="subcellular location">
    <subcellularLocation>
        <location evidence="1">Membrane</location>
    </subcellularLocation>
</comment>
<evidence type="ECO:0000256" key="2">
    <source>
        <dbReference type="ARBA" id="ARBA00022448"/>
    </source>
</evidence>
<comment type="caution">
    <text evidence="11">The sequence shown here is derived from an EMBL/GenBank/DDBJ whole genome shotgun (WGS) entry which is preliminary data.</text>
</comment>
<feature type="domain" description="Blue (type 1) copper" evidence="10">
    <location>
        <begin position="93"/>
        <end position="178"/>
    </location>
</feature>
<dbReference type="GO" id="GO:0009055">
    <property type="term" value="F:electron transfer activity"/>
    <property type="evidence" value="ECO:0007669"/>
    <property type="project" value="InterPro"/>
</dbReference>
<keyword evidence="9" id="KW-0812">Transmembrane</keyword>
<dbReference type="PROSITE" id="PS51318">
    <property type="entry name" value="TAT"/>
    <property type="match status" value="1"/>
</dbReference>
<feature type="compositionally biased region" description="Low complexity" evidence="8">
    <location>
        <begin position="90"/>
        <end position="102"/>
    </location>
</feature>
<gene>
    <name evidence="11" type="ORF">C449_05657</name>
</gene>
<dbReference type="InterPro" id="IPR006311">
    <property type="entry name" value="TAT_signal"/>
</dbReference>
<keyword evidence="2" id="KW-0813">Transport</keyword>
<keyword evidence="4" id="KW-0249">Electron transport</keyword>
<dbReference type="STRING" id="1227455.C449_05657"/>
<dbReference type="InParanoid" id="M0MKI2"/>
<dbReference type="SUPFAM" id="SSF49503">
    <property type="entry name" value="Cupredoxins"/>
    <property type="match status" value="1"/>
</dbReference>
<evidence type="ECO:0000256" key="1">
    <source>
        <dbReference type="ARBA" id="ARBA00004370"/>
    </source>
</evidence>
<dbReference type="Proteomes" id="UP000011669">
    <property type="component" value="Unassembled WGS sequence"/>
</dbReference>
<keyword evidence="5 7" id="KW-0186">Copper</keyword>
<keyword evidence="6 9" id="KW-0472">Membrane</keyword>
<keyword evidence="12" id="KW-1185">Reference proteome</keyword>
<feature type="compositionally biased region" description="Low complexity" evidence="8">
    <location>
        <begin position="54"/>
        <end position="67"/>
    </location>
</feature>
<evidence type="ECO:0000256" key="4">
    <source>
        <dbReference type="ARBA" id="ARBA00022982"/>
    </source>
</evidence>
<evidence type="ECO:0000259" key="10">
    <source>
        <dbReference type="Pfam" id="PF00127"/>
    </source>
</evidence>
<accession>M0MKI2</accession>
<keyword evidence="9" id="KW-1133">Transmembrane helix</keyword>
<evidence type="ECO:0000256" key="7">
    <source>
        <dbReference type="PIRSR" id="PIRSR602387-1"/>
    </source>
</evidence>
<dbReference type="EMBL" id="AOMD01000015">
    <property type="protein sequence ID" value="EMA46166.1"/>
    <property type="molecule type" value="Genomic_DNA"/>
</dbReference>
<dbReference type="GO" id="GO:0005507">
    <property type="term" value="F:copper ion binding"/>
    <property type="evidence" value="ECO:0007669"/>
    <property type="project" value="InterPro"/>
</dbReference>
<feature type="binding site" evidence="7">
    <location>
        <position position="166"/>
    </location>
    <ligand>
        <name>Cu cation</name>
        <dbReference type="ChEBI" id="CHEBI:23378"/>
    </ligand>
</feature>
<feature type="compositionally biased region" description="Gly residues" evidence="8">
    <location>
        <begin position="68"/>
        <end position="89"/>
    </location>
</feature>
<dbReference type="PANTHER" id="PTHR34192">
    <property type="entry name" value="PLASTOCYANIN MAJOR ISOFORM, CHLOROPLASTIC-RELATED"/>
    <property type="match status" value="1"/>
</dbReference>
<feature type="binding site" evidence="7">
    <location>
        <position position="127"/>
    </location>
    <ligand>
        <name>Cu cation</name>
        <dbReference type="ChEBI" id="CHEBI:23378"/>
    </ligand>
</feature>
<dbReference type="Pfam" id="PF00127">
    <property type="entry name" value="Copper-bind"/>
    <property type="match status" value="1"/>
</dbReference>
<evidence type="ECO:0000256" key="8">
    <source>
        <dbReference type="SAM" id="MobiDB-lite"/>
    </source>
</evidence>
<dbReference type="AlphaFoldDB" id="M0MKI2"/>
<dbReference type="PANTHER" id="PTHR34192:SF10">
    <property type="entry name" value="PLASTOCYANIN MAJOR ISOFORM, CHLOROPLASTIC-RELATED"/>
    <property type="match status" value="1"/>
</dbReference>
<evidence type="ECO:0000256" key="9">
    <source>
        <dbReference type="SAM" id="Phobius"/>
    </source>
</evidence>
<dbReference type="InterPro" id="IPR002387">
    <property type="entry name" value="Plastocyanin"/>
</dbReference>
<reference evidence="11 12" key="1">
    <citation type="journal article" date="2014" name="PLoS Genet.">
        <title>Phylogenetically driven sequencing of extremely halophilic archaea reveals strategies for static and dynamic osmo-response.</title>
        <authorList>
            <person name="Becker E.A."/>
            <person name="Seitzer P.M."/>
            <person name="Tritt A."/>
            <person name="Larsen D."/>
            <person name="Krusor M."/>
            <person name="Yao A.I."/>
            <person name="Wu D."/>
            <person name="Madern D."/>
            <person name="Eisen J.A."/>
            <person name="Darling A.E."/>
            <person name="Facciotti M.T."/>
        </authorList>
    </citation>
    <scope>NUCLEOTIDE SEQUENCE [LARGE SCALE GENOMIC DNA]</scope>
    <source>
        <strain evidence="11 12">DSM 5350</strain>
    </source>
</reference>
<feature type="compositionally biased region" description="Low complexity" evidence="8">
    <location>
        <begin position="35"/>
        <end position="44"/>
    </location>
</feature>
<dbReference type="GO" id="GO:0016020">
    <property type="term" value="C:membrane"/>
    <property type="evidence" value="ECO:0007669"/>
    <property type="project" value="UniProtKB-SubCell"/>
</dbReference>
<feature type="binding site" evidence="7">
    <location>
        <position position="171"/>
    </location>
    <ligand>
        <name>Cu cation</name>
        <dbReference type="ChEBI" id="CHEBI:23378"/>
    </ligand>
</feature>
<proteinExistence type="predicted"/>
<evidence type="ECO:0000313" key="11">
    <source>
        <dbReference type="EMBL" id="EMA46166.1"/>
    </source>
</evidence>
<dbReference type="Gene3D" id="2.60.40.420">
    <property type="entry name" value="Cupredoxins - blue copper proteins"/>
    <property type="match status" value="1"/>
</dbReference>
<evidence type="ECO:0000256" key="5">
    <source>
        <dbReference type="ARBA" id="ARBA00023008"/>
    </source>
</evidence>
<evidence type="ECO:0000313" key="12">
    <source>
        <dbReference type="Proteomes" id="UP000011669"/>
    </source>
</evidence>
<dbReference type="OrthoDB" id="11836at2157"/>
<dbReference type="CDD" id="cd04220">
    <property type="entry name" value="Halocyanin"/>
    <property type="match status" value="1"/>
</dbReference>
<dbReference type="InterPro" id="IPR008972">
    <property type="entry name" value="Cupredoxin"/>
</dbReference>
<feature type="region of interest" description="Disordered" evidence="8">
    <location>
        <begin position="35"/>
        <end position="109"/>
    </location>
</feature>
<dbReference type="PATRIC" id="fig|1227455.4.peg.1154"/>
<organism evidence="11 12">
    <name type="scientific">Halococcus saccharolyticus DSM 5350</name>
    <dbReference type="NCBI Taxonomy" id="1227455"/>
    <lineage>
        <taxon>Archaea</taxon>
        <taxon>Methanobacteriati</taxon>
        <taxon>Methanobacteriota</taxon>
        <taxon>Stenosarchaea group</taxon>
        <taxon>Halobacteria</taxon>
        <taxon>Halobacteriales</taxon>
        <taxon>Halococcaceae</taxon>
        <taxon>Halococcus</taxon>
    </lineage>
</organism>
<keyword evidence="3 7" id="KW-0479">Metal-binding</keyword>
<comment type="cofactor">
    <cofactor evidence="7">
        <name>Cu(2+)</name>
        <dbReference type="ChEBI" id="CHEBI:29036"/>
    </cofactor>
    <text evidence="7">The crystal structure with reduced Cu(1+) has also been determined.</text>
</comment>
<feature type="transmembrane region" description="Helical" evidence="9">
    <location>
        <begin position="206"/>
        <end position="226"/>
    </location>
</feature>
<protein>
    <submittedName>
        <fullName evidence="11">Halocyanin hcpE</fullName>
    </submittedName>
</protein>
<sequence>MRSQTRVRTHMNRRDFLLATSVAAGGTAASGAAAAQQGNASGGSNETGGGNATGGNQSAGGNQSSGNATGGNATGGNQSAGGGGGGGGTTTTVQVGTGSGTSFGPEEVTIAPGGTVVWEWTGEGGAHNVVAEDESFNSGSPEEGSGITFQHTFQETGEFPYYCAPHEAVGMVGTVIVQEGGASSGGGGGEEEVDPEEMGVAFQAHFVGIATLLMMVMSLIYTFFAVKYGESPNANGGNN</sequence>
<evidence type="ECO:0000256" key="6">
    <source>
        <dbReference type="ARBA" id="ARBA00023136"/>
    </source>
</evidence>
<feature type="binding site" evidence="7">
    <location>
        <position position="163"/>
    </location>
    <ligand>
        <name>Cu cation</name>
        <dbReference type="ChEBI" id="CHEBI:23378"/>
    </ligand>
</feature>
<name>M0MKI2_9EURY</name>